<feature type="non-terminal residue" evidence="1">
    <location>
        <position position="1"/>
    </location>
</feature>
<organism evidence="1">
    <name type="scientific">marine sediment metagenome</name>
    <dbReference type="NCBI Taxonomy" id="412755"/>
    <lineage>
        <taxon>unclassified sequences</taxon>
        <taxon>metagenomes</taxon>
        <taxon>ecological metagenomes</taxon>
    </lineage>
</organism>
<proteinExistence type="predicted"/>
<protein>
    <recommendedName>
        <fullName evidence="2">IrrE N-terminal-like domain-containing protein</fullName>
    </recommendedName>
</protein>
<comment type="caution">
    <text evidence="1">The sequence shown here is derived from an EMBL/GenBank/DDBJ whole genome shotgun (WGS) entry which is preliminary data.</text>
</comment>
<evidence type="ECO:0008006" key="2">
    <source>
        <dbReference type="Google" id="ProtNLM"/>
    </source>
</evidence>
<reference evidence="1" key="1">
    <citation type="journal article" date="2014" name="Front. Microbiol.">
        <title>High frequency of phylogenetically diverse reductive dehalogenase-homologous genes in deep subseafloor sedimentary metagenomes.</title>
        <authorList>
            <person name="Kawai M."/>
            <person name="Futagami T."/>
            <person name="Toyoda A."/>
            <person name="Takaki Y."/>
            <person name="Nishi S."/>
            <person name="Hori S."/>
            <person name="Arai W."/>
            <person name="Tsubouchi T."/>
            <person name="Morono Y."/>
            <person name="Uchiyama I."/>
            <person name="Ito T."/>
            <person name="Fujiyama A."/>
            <person name="Inagaki F."/>
            <person name="Takami H."/>
        </authorList>
    </citation>
    <scope>NUCLEOTIDE SEQUENCE</scope>
    <source>
        <strain evidence="1">Expedition CK06-06</strain>
    </source>
</reference>
<accession>X0W5H4</accession>
<evidence type="ECO:0000313" key="1">
    <source>
        <dbReference type="EMBL" id="GAG19868.1"/>
    </source>
</evidence>
<dbReference type="EMBL" id="BARS01031590">
    <property type="protein sequence ID" value="GAG19868.1"/>
    <property type="molecule type" value="Genomic_DNA"/>
</dbReference>
<dbReference type="AlphaFoldDB" id="X0W5H4"/>
<name>X0W5H4_9ZZZZ</name>
<gene>
    <name evidence="1" type="ORF">S01H1_49141</name>
</gene>
<sequence>PEFALDRVGLESETDEFAGAMLIPDDTWETALARYLRTEGSILSLSKQLEINPAIIAGRIRNEAKNYAIFANLVGQGGVRKHFSDVRFGQQ</sequence>